<accession>A0A8S3JEV2</accession>
<sequence length="120" mass="13568">MVREVHVLVSSTCSIDIIAIKHAANDGIQVEELPNKDDVTHKHRSSITDDESGFSETEIISTLTSPVPLLNEDDYELASVLSDDMKKEFCSDMSFIFHAEFQLTFGRYFLSDRWVLMPLG</sequence>
<name>A0A8S3JEV2_9BILA</name>
<evidence type="ECO:0000313" key="2">
    <source>
        <dbReference type="Proteomes" id="UP000676336"/>
    </source>
</evidence>
<proteinExistence type="predicted"/>
<reference evidence="1" key="1">
    <citation type="submission" date="2021-02" db="EMBL/GenBank/DDBJ databases">
        <authorList>
            <person name="Nowell W R."/>
        </authorList>
    </citation>
    <scope>NUCLEOTIDE SEQUENCE</scope>
</reference>
<dbReference type="EMBL" id="CAJOBI010344845">
    <property type="protein sequence ID" value="CAF5216988.1"/>
    <property type="molecule type" value="Genomic_DNA"/>
</dbReference>
<gene>
    <name evidence="1" type="ORF">SMN809_LOCUS80273</name>
</gene>
<dbReference type="Proteomes" id="UP000676336">
    <property type="component" value="Unassembled WGS sequence"/>
</dbReference>
<comment type="caution">
    <text evidence="1">The sequence shown here is derived from an EMBL/GenBank/DDBJ whole genome shotgun (WGS) entry which is preliminary data.</text>
</comment>
<protein>
    <submittedName>
        <fullName evidence="1">Uncharacterized protein</fullName>
    </submittedName>
</protein>
<feature type="non-terminal residue" evidence="1">
    <location>
        <position position="120"/>
    </location>
</feature>
<organism evidence="1 2">
    <name type="scientific">Rotaria magnacalcarata</name>
    <dbReference type="NCBI Taxonomy" id="392030"/>
    <lineage>
        <taxon>Eukaryota</taxon>
        <taxon>Metazoa</taxon>
        <taxon>Spiralia</taxon>
        <taxon>Gnathifera</taxon>
        <taxon>Rotifera</taxon>
        <taxon>Eurotatoria</taxon>
        <taxon>Bdelloidea</taxon>
        <taxon>Philodinida</taxon>
        <taxon>Philodinidae</taxon>
        <taxon>Rotaria</taxon>
    </lineage>
</organism>
<evidence type="ECO:0000313" key="1">
    <source>
        <dbReference type="EMBL" id="CAF5216988.1"/>
    </source>
</evidence>
<dbReference type="AlphaFoldDB" id="A0A8S3JEV2"/>